<dbReference type="Pfam" id="PF12802">
    <property type="entry name" value="MarR_2"/>
    <property type="match status" value="1"/>
</dbReference>
<evidence type="ECO:0000313" key="2">
    <source>
        <dbReference type="EMBL" id="MCY4725591.1"/>
    </source>
</evidence>
<dbReference type="InterPro" id="IPR000835">
    <property type="entry name" value="HTH_MarR-typ"/>
</dbReference>
<dbReference type="Proteomes" id="UP001074726">
    <property type="component" value="Unassembled WGS sequence"/>
</dbReference>
<dbReference type="PANTHER" id="PTHR33164">
    <property type="entry name" value="TRANSCRIPTIONAL REGULATOR, MARR FAMILY"/>
    <property type="match status" value="1"/>
</dbReference>
<dbReference type="PRINTS" id="PR00598">
    <property type="entry name" value="HTHMARR"/>
</dbReference>
<evidence type="ECO:0000313" key="3">
    <source>
        <dbReference type="Proteomes" id="UP001074726"/>
    </source>
</evidence>
<reference evidence="2" key="1">
    <citation type="submission" date="2022-08" db="EMBL/GenBank/DDBJ databases">
        <title>Genome sequencing of Nocardioides sp. STR2.</title>
        <authorList>
            <person name="So Y."/>
        </authorList>
    </citation>
    <scope>NUCLEOTIDE SEQUENCE</scope>
    <source>
        <strain evidence="2">STR2</strain>
    </source>
</reference>
<accession>A0ABT4CB31</accession>
<comment type="caution">
    <text evidence="2">The sequence shown here is derived from an EMBL/GenBank/DDBJ whole genome shotgun (WGS) entry which is preliminary data.</text>
</comment>
<dbReference type="Gene3D" id="1.10.10.10">
    <property type="entry name" value="Winged helix-like DNA-binding domain superfamily/Winged helix DNA-binding domain"/>
    <property type="match status" value="1"/>
</dbReference>
<gene>
    <name evidence="2" type="ORF">NYO98_04810</name>
</gene>
<dbReference type="InterPro" id="IPR039422">
    <property type="entry name" value="MarR/SlyA-like"/>
</dbReference>
<protein>
    <submittedName>
        <fullName evidence="2">MarR family transcriptional regulator</fullName>
    </submittedName>
</protein>
<evidence type="ECO:0000259" key="1">
    <source>
        <dbReference type="PROSITE" id="PS50995"/>
    </source>
</evidence>
<dbReference type="RefSeq" id="WP_268110387.1">
    <property type="nucleotide sequence ID" value="NZ_JAPPUX010000001.1"/>
</dbReference>
<dbReference type="PANTHER" id="PTHR33164:SF99">
    <property type="entry name" value="MARR FAMILY REGULATORY PROTEIN"/>
    <property type="match status" value="1"/>
</dbReference>
<keyword evidence="3" id="KW-1185">Reference proteome</keyword>
<dbReference type="EMBL" id="JAPPUX010000001">
    <property type="protein sequence ID" value="MCY4725591.1"/>
    <property type="molecule type" value="Genomic_DNA"/>
</dbReference>
<name>A0ABT4CB31_9ACTN</name>
<organism evidence="2 3">
    <name type="scientific">Nocardioides pini</name>
    <dbReference type="NCBI Taxonomy" id="2975053"/>
    <lineage>
        <taxon>Bacteria</taxon>
        <taxon>Bacillati</taxon>
        <taxon>Actinomycetota</taxon>
        <taxon>Actinomycetes</taxon>
        <taxon>Propionibacteriales</taxon>
        <taxon>Nocardioidaceae</taxon>
        <taxon>Nocardioides</taxon>
    </lineage>
</organism>
<dbReference type="PROSITE" id="PS50995">
    <property type="entry name" value="HTH_MARR_2"/>
    <property type="match status" value="1"/>
</dbReference>
<feature type="domain" description="HTH marR-type" evidence="1">
    <location>
        <begin position="13"/>
        <end position="149"/>
    </location>
</feature>
<dbReference type="InterPro" id="IPR036390">
    <property type="entry name" value="WH_DNA-bd_sf"/>
</dbReference>
<dbReference type="InterPro" id="IPR036388">
    <property type="entry name" value="WH-like_DNA-bd_sf"/>
</dbReference>
<proteinExistence type="predicted"/>
<dbReference type="SMART" id="SM00347">
    <property type="entry name" value="HTH_MARR"/>
    <property type="match status" value="1"/>
</dbReference>
<dbReference type="SUPFAM" id="SSF46785">
    <property type="entry name" value="Winged helix' DNA-binding domain"/>
    <property type="match status" value="1"/>
</dbReference>
<sequence>MSDIVPSESAEDRGELVDRLLRHVRPIVLASARVVEGHVRGYGWTIGSRAVLQVLVEGGAATVPQIAARLDLARQNVQRHVDALVELGHVARRANPEHRRSVLIEPTSEGRSAFARMHATELGELASLASACTMTELAVAEAVLASLEHDIRARASGREAEAAVEQR</sequence>